<accession>A0A4Y2CPX2</accession>
<reference evidence="2 3" key="1">
    <citation type="journal article" date="2019" name="Sci. Rep.">
        <title>Orb-weaving spider Araneus ventricosus genome elucidates the spidroin gene catalogue.</title>
        <authorList>
            <person name="Kono N."/>
            <person name="Nakamura H."/>
            <person name="Ohtoshi R."/>
            <person name="Moran D.A.P."/>
            <person name="Shinohara A."/>
            <person name="Yoshida Y."/>
            <person name="Fujiwara M."/>
            <person name="Mori M."/>
            <person name="Tomita M."/>
            <person name="Arakawa K."/>
        </authorList>
    </citation>
    <scope>NUCLEOTIDE SEQUENCE [LARGE SCALE GENOMIC DNA]</scope>
</reference>
<evidence type="ECO:0000313" key="2">
    <source>
        <dbReference type="EMBL" id="GBM06413.1"/>
    </source>
</evidence>
<feature type="region of interest" description="Disordered" evidence="1">
    <location>
        <begin position="71"/>
        <end position="97"/>
    </location>
</feature>
<comment type="caution">
    <text evidence="2">The sequence shown here is derived from an EMBL/GenBank/DDBJ whole genome shotgun (WGS) entry which is preliminary data.</text>
</comment>
<protein>
    <submittedName>
        <fullName evidence="2">Uncharacterized protein</fullName>
    </submittedName>
</protein>
<feature type="compositionally biased region" description="Basic and acidic residues" evidence="1">
    <location>
        <begin position="81"/>
        <end position="97"/>
    </location>
</feature>
<gene>
    <name evidence="2" type="ORF">AVEN_266365_1</name>
</gene>
<proteinExistence type="predicted"/>
<evidence type="ECO:0000313" key="3">
    <source>
        <dbReference type="Proteomes" id="UP000499080"/>
    </source>
</evidence>
<organism evidence="2 3">
    <name type="scientific">Araneus ventricosus</name>
    <name type="common">Orbweaver spider</name>
    <name type="synonym">Epeira ventricosa</name>
    <dbReference type="NCBI Taxonomy" id="182803"/>
    <lineage>
        <taxon>Eukaryota</taxon>
        <taxon>Metazoa</taxon>
        <taxon>Ecdysozoa</taxon>
        <taxon>Arthropoda</taxon>
        <taxon>Chelicerata</taxon>
        <taxon>Arachnida</taxon>
        <taxon>Araneae</taxon>
        <taxon>Araneomorphae</taxon>
        <taxon>Entelegynae</taxon>
        <taxon>Araneoidea</taxon>
        <taxon>Araneidae</taxon>
        <taxon>Araneus</taxon>
    </lineage>
</organism>
<dbReference type="AlphaFoldDB" id="A0A4Y2CPX2"/>
<dbReference type="EMBL" id="BGPR01000228">
    <property type="protein sequence ID" value="GBM06413.1"/>
    <property type="molecule type" value="Genomic_DNA"/>
</dbReference>
<keyword evidence="3" id="KW-1185">Reference proteome</keyword>
<sequence length="97" mass="11264">MIEGTVFLEQRHTKFYSSENSRPCSGAGFLAFLRYPDCPELECLCQRFSLPQREIGLSKLLSSHRTETAAIRNTEVTSGRLENRNPHEEEKPRWSYQ</sequence>
<evidence type="ECO:0000256" key="1">
    <source>
        <dbReference type="SAM" id="MobiDB-lite"/>
    </source>
</evidence>
<name>A0A4Y2CPX2_ARAVE</name>
<dbReference type="Proteomes" id="UP000499080">
    <property type="component" value="Unassembled WGS sequence"/>
</dbReference>